<dbReference type="InterPro" id="IPR022385">
    <property type="entry name" value="Rhs_assc_core"/>
</dbReference>
<organism evidence="3 4">
    <name type="scientific">Adhaeribacter radiodurans</name>
    <dbReference type="NCBI Taxonomy" id="2745197"/>
    <lineage>
        <taxon>Bacteria</taxon>
        <taxon>Pseudomonadati</taxon>
        <taxon>Bacteroidota</taxon>
        <taxon>Cytophagia</taxon>
        <taxon>Cytophagales</taxon>
        <taxon>Hymenobacteraceae</taxon>
        <taxon>Adhaeribacter</taxon>
    </lineage>
</organism>
<reference evidence="3 4" key="1">
    <citation type="submission" date="2020-06" db="EMBL/GenBank/DDBJ databases">
        <authorList>
            <person name="Hwang Y.J."/>
        </authorList>
    </citation>
    <scope>NUCLEOTIDE SEQUENCE [LARGE SCALE GENOMIC DNA]</scope>
    <source>
        <strain evidence="3 4">KUDC8001</strain>
    </source>
</reference>
<dbReference type="InterPro" id="IPR031325">
    <property type="entry name" value="RHS_repeat"/>
</dbReference>
<dbReference type="EMBL" id="CP055153">
    <property type="protein sequence ID" value="QMU30142.1"/>
    <property type="molecule type" value="Genomic_DNA"/>
</dbReference>
<dbReference type="NCBIfam" id="TIGR03696">
    <property type="entry name" value="Rhs_assc_core"/>
    <property type="match status" value="1"/>
</dbReference>
<name>A0A7L7LBC9_9BACT</name>
<dbReference type="InterPro" id="IPR050708">
    <property type="entry name" value="T6SS_VgrG/RHS"/>
</dbReference>
<protein>
    <submittedName>
        <fullName evidence="3">RHS repeat protein</fullName>
    </submittedName>
</protein>
<sequence length="1311" mass="149496">MKSIHSVKAFYGLLLSLMIICAIPVPGYGGKCGNDDNCGLDCPCDCENNCDGGNKFYPYTGNVHRVMKDLEAWGSVGEIPLTWMRNYNSRGGIGRGGFSMWRYSFQYDMYMDKPNENGQAQVYIHYPEGGRNLFVKDKNADVWHPANGVDKQLFQKGDDFYLREANGQRYHFRQFTTASKIDYYRLLDIKDSQGNLYQLHYNKDRLLSRVTEPAGRYLQITYSTINNKQVITQVTTNEGRSVRYNYDVYNDGVSSWERLVSVDYSNGEKAVYSYKQSEQFGVPLLEHAVDTRYQGPASNMIYVYNDSIAAGYIREERNGKTGEIMASLLVEDGKRQVCFPNGKVNTYEIAALGKVQEFRDGLGRRTRYTYDEGGTGFIKTIEDALGRVTTYNKRTIYGSPLEITYPDGSKEKWTRDEWDLVLTHTDELDRVTNYTRDFHHRVTRIDYPDGANERFTYNNFGQVLTHIRKNRGIEKNEYDSKGQRISFTDALGNITRYTYNSAGLVASITDARGNTSQQEWDNDRGLQTKITYPDGSSRSFAYDSFGSRTSATDELGHTWKTVFDEFKRLQSSTDPLGRTIKIYYDLPGGICGCTHTDNKPTQRVLPSGLKTEVEYDLMWEKTLETIGAGTLEEATTFYEYDVVGNLTTRINPEGKQWAISYDARNRRNAITDPLGNKTKWTYDAVGNKITDIRPDGGINSYTYDALNRVTSTTDPKGQLTKMTYDAEGNMLTLTDPKNNTYNFTYDKLNRQTRMTYPDGTSERYTYDALGNLIKYTTMAGQVRSYTYDSRNREIASIWTSPYNGEITPAITRTYDKAGRLLSESSSVSTLTYTYNEANERISETQQVAGAGSAKKVSYTYNQDGLLKTITYPEGAEVGYAYTGRNQIKIIGNEEAPLVTYSYDLNGNRILKKLQNGTFTDYTYDAANHLLSLDHQKSKSFGRFDYSYDKVGNRTFVQRDNAKGDVYAYDATDQITKVQYNVSNPGGTPTNASREVNYAWDMTGNRTMVTENNTSTDYKSNNLNQYIQVADNVLSFSKNKNLTVHNGWTYSYDSQNRLVKAVKGTTTFTFAYDPRNRCVKRTINTTITFLYYDKWNLIEERNENDAQVFSYFNGAELDEILMRASSIEPIFYHQDVLGSVTQLTNFSGNVVEKYNYDVFGSPTIKNATQITLATSAYKNRLLFTGRELTQELGLYDFRNRMYSPSLGKFLQLDPIRFDARDYNLYRYVGNNPLNNVDPFGLKTLSPPPDVEEGDRCGFYQSVSSDTFTKITMEDCCPPKGGRRIVTETWTCELNRMGTPVWKITNRKNGECR</sequence>
<dbReference type="InterPro" id="IPR006530">
    <property type="entry name" value="YD"/>
</dbReference>
<accession>A0A7L7LBC9</accession>
<reference evidence="3 4" key="2">
    <citation type="submission" date="2020-08" db="EMBL/GenBank/DDBJ databases">
        <title>Adhaeribacter dokdonensis sp. nov., isolated from the rhizosphere of Elymus tsukushiensis, a plant native to the Dokdo Islands, Republic of Korea.</title>
        <authorList>
            <person name="Ghim S.Y."/>
        </authorList>
    </citation>
    <scope>NUCLEOTIDE SEQUENCE [LARGE SCALE GENOMIC DNA]</scope>
    <source>
        <strain evidence="3 4">KUDC8001</strain>
    </source>
</reference>
<dbReference type="InterPro" id="IPR056823">
    <property type="entry name" value="TEN-like_YD-shell"/>
</dbReference>
<proteinExistence type="predicted"/>
<evidence type="ECO:0000256" key="1">
    <source>
        <dbReference type="ARBA" id="ARBA00022737"/>
    </source>
</evidence>
<dbReference type="Proteomes" id="UP000514509">
    <property type="component" value="Chromosome"/>
</dbReference>
<evidence type="ECO:0000259" key="2">
    <source>
        <dbReference type="Pfam" id="PF25023"/>
    </source>
</evidence>
<dbReference type="Pfam" id="PF25023">
    <property type="entry name" value="TEN_YD-shell"/>
    <property type="match status" value="1"/>
</dbReference>
<feature type="domain" description="Teneurin-like YD-shell" evidence="2">
    <location>
        <begin position="960"/>
        <end position="1231"/>
    </location>
</feature>
<dbReference type="Pfam" id="PF05593">
    <property type="entry name" value="RHS_repeat"/>
    <property type="match status" value="5"/>
</dbReference>
<dbReference type="KEGG" id="add:HUW48_19850"/>
<keyword evidence="1" id="KW-0677">Repeat</keyword>
<dbReference type="PANTHER" id="PTHR32305:SF15">
    <property type="entry name" value="PROTEIN RHSA-RELATED"/>
    <property type="match status" value="1"/>
</dbReference>
<gene>
    <name evidence="3" type="ORF">HUW48_19850</name>
</gene>
<dbReference type="RefSeq" id="WP_182412599.1">
    <property type="nucleotide sequence ID" value="NZ_CP055153.1"/>
</dbReference>
<evidence type="ECO:0000313" key="4">
    <source>
        <dbReference type="Proteomes" id="UP000514509"/>
    </source>
</evidence>
<evidence type="ECO:0000313" key="3">
    <source>
        <dbReference type="EMBL" id="QMU30142.1"/>
    </source>
</evidence>
<dbReference type="Gene3D" id="2.180.10.10">
    <property type="entry name" value="RHS repeat-associated core"/>
    <property type="match status" value="4"/>
</dbReference>
<dbReference type="NCBIfam" id="TIGR01643">
    <property type="entry name" value="YD_repeat_2x"/>
    <property type="match status" value="6"/>
</dbReference>
<dbReference type="PANTHER" id="PTHR32305">
    <property type="match status" value="1"/>
</dbReference>
<keyword evidence="4" id="KW-1185">Reference proteome</keyword>